<dbReference type="Pfam" id="PF12832">
    <property type="entry name" value="MFS_1_like"/>
    <property type="match status" value="1"/>
</dbReference>
<dbReference type="InterPro" id="IPR036259">
    <property type="entry name" value="MFS_trans_sf"/>
</dbReference>
<evidence type="ECO:0000256" key="7">
    <source>
        <dbReference type="ARBA" id="ARBA00023136"/>
    </source>
</evidence>
<organism evidence="10 11">
    <name type="scientific">Desulfonema magnum</name>
    <dbReference type="NCBI Taxonomy" id="45655"/>
    <lineage>
        <taxon>Bacteria</taxon>
        <taxon>Pseudomonadati</taxon>
        <taxon>Thermodesulfobacteriota</taxon>
        <taxon>Desulfobacteria</taxon>
        <taxon>Desulfobacterales</taxon>
        <taxon>Desulfococcaceae</taxon>
        <taxon>Desulfonema</taxon>
    </lineage>
</organism>
<feature type="domain" description="Major facilitator superfamily associated" evidence="9">
    <location>
        <begin position="17"/>
        <end position="365"/>
    </location>
</feature>
<evidence type="ECO:0000313" key="10">
    <source>
        <dbReference type="EMBL" id="QTA88649.1"/>
    </source>
</evidence>
<feature type="transmembrane region" description="Helical" evidence="8">
    <location>
        <begin position="273"/>
        <end position="291"/>
    </location>
</feature>
<dbReference type="Proteomes" id="UP000663722">
    <property type="component" value="Chromosome"/>
</dbReference>
<feature type="transmembrane region" description="Helical" evidence="8">
    <location>
        <begin position="103"/>
        <end position="122"/>
    </location>
</feature>
<protein>
    <submittedName>
        <fullName evidence="10">Major facilitator superfamily transporter</fullName>
    </submittedName>
</protein>
<evidence type="ECO:0000256" key="8">
    <source>
        <dbReference type="SAM" id="Phobius"/>
    </source>
</evidence>
<name>A0A975GPA9_9BACT</name>
<accession>A0A975GPA9</accession>
<proteinExistence type="predicted"/>
<feature type="transmembrane region" description="Helical" evidence="8">
    <location>
        <begin position="142"/>
        <end position="160"/>
    </location>
</feature>
<keyword evidence="7 8" id="KW-0472">Membrane</keyword>
<sequence length="389" mass="43940">MDKLMDKNNKGAFKFIISSQYFLYFGVLGIFLPYFNLYCYHLGFSGFQIGVLSALRSAVMVLFSLIWGGLADRFQIRKPIYILCTFTSTLIWIFYLFTDNFYLMLIITVCYTIFYGPVISFMEAFSMDILGREKKSYGRVRAWGTIAFIMIVTVFGKIIDLYSVKIILLPIFIGSLAQALFALRIPNITMVRKNSFIAGAKSLFKKRVVIFLICAFLMLMSHGTYYGFFSIHLETLGYGKVFIGMSWALASVAEIVVMISSDKIFRRFSIQNVLLFSFMVAALRWFLLCWAESPAVILISQILHAVTYGTFHIASILYIDLLSPDEAKTTGQVINNAVSYGLGMMAGFFFNGYLYEHLSSFVLFAISSLIALGGGVLLSAFYHKSGVQK</sequence>
<feature type="transmembrane region" description="Helical" evidence="8">
    <location>
        <begin position="208"/>
        <end position="229"/>
    </location>
</feature>
<feature type="transmembrane region" description="Helical" evidence="8">
    <location>
        <begin position="166"/>
        <end position="187"/>
    </location>
</feature>
<evidence type="ECO:0000256" key="5">
    <source>
        <dbReference type="ARBA" id="ARBA00022692"/>
    </source>
</evidence>
<dbReference type="InterPro" id="IPR026032">
    <property type="entry name" value="HcaT-like"/>
</dbReference>
<feature type="transmembrane region" description="Helical" evidence="8">
    <location>
        <begin position="361"/>
        <end position="382"/>
    </location>
</feature>
<reference evidence="10" key="1">
    <citation type="journal article" date="2021" name="Microb. Physiol.">
        <title>Proteogenomic Insights into the Physiology of Marine, Sulfate-Reducing, Filamentous Desulfonema limicola and Desulfonema magnum.</title>
        <authorList>
            <person name="Schnaars V."/>
            <person name="Wohlbrand L."/>
            <person name="Scheve S."/>
            <person name="Hinrichs C."/>
            <person name="Reinhardt R."/>
            <person name="Rabus R."/>
        </authorList>
    </citation>
    <scope>NUCLEOTIDE SEQUENCE</scope>
    <source>
        <strain evidence="10">4be13</strain>
    </source>
</reference>
<keyword evidence="5 8" id="KW-0812">Transmembrane</keyword>
<feature type="transmembrane region" description="Helical" evidence="8">
    <location>
        <begin position="333"/>
        <end position="355"/>
    </location>
</feature>
<keyword evidence="6 8" id="KW-1133">Transmembrane helix</keyword>
<comment type="subcellular location">
    <subcellularLocation>
        <location evidence="1">Cell inner membrane</location>
        <topology evidence="1">Multi-pass membrane protein</topology>
    </subcellularLocation>
</comment>
<evidence type="ECO:0000256" key="6">
    <source>
        <dbReference type="ARBA" id="ARBA00022989"/>
    </source>
</evidence>
<gene>
    <name evidence="10" type="ORF">dnm_046960</name>
</gene>
<keyword evidence="2" id="KW-0813">Transport</keyword>
<dbReference type="AlphaFoldDB" id="A0A975GPA9"/>
<dbReference type="GO" id="GO:0005886">
    <property type="term" value="C:plasma membrane"/>
    <property type="evidence" value="ECO:0007669"/>
    <property type="project" value="UniProtKB-SubCell"/>
</dbReference>
<feature type="transmembrane region" description="Helical" evidence="8">
    <location>
        <begin position="297"/>
        <end position="321"/>
    </location>
</feature>
<evidence type="ECO:0000256" key="3">
    <source>
        <dbReference type="ARBA" id="ARBA00022475"/>
    </source>
</evidence>
<feature type="transmembrane region" description="Helical" evidence="8">
    <location>
        <begin position="12"/>
        <end position="35"/>
    </location>
</feature>
<evidence type="ECO:0000256" key="2">
    <source>
        <dbReference type="ARBA" id="ARBA00022448"/>
    </source>
</evidence>
<dbReference type="CDD" id="cd17335">
    <property type="entry name" value="MFS_MFSD6"/>
    <property type="match status" value="1"/>
</dbReference>
<evidence type="ECO:0000256" key="4">
    <source>
        <dbReference type="ARBA" id="ARBA00022519"/>
    </source>
</evidence>
<evidence type="ECO:0000259" key="9">
    <source>
        <dbReference type="Pfam" id="PF12832"/>
    </source>
</evidence>
<keyword evidence="11" id="KW-1185">Reference proteome</keyword>
<dbReference type="KEGG" id="dmm:dnm_046960"/>
<dbReference type="InterPro" id="IPR024989">
    <property type="entry name" value="MFS_assoc_dom"/>
</dbReference>
<feature type="transmembrane region" description="Helical" evidence="8">
    <location>
        <begin position="80"/>
        <end position="97"/>
    </location>
</feature>
<dbReference type="GO" id="GO:0015528">
    <property type="term" value="F:lactose:proton symporter activity"/>
    <property type="evidence" value="ECO:0007669"/>
    <property type="project" value="TreeGrafter"/>
</dbReference>
<dbReference type="PANTHER" id="PTHR23522:SF10">
    <property type="entry name" value="3-PHENYLPROPIONIC ACID TRANSPORTER-RELATED"/>
    <property type="match status" value="1"/>
</dbReference>
<dbReference type="GO" id="GO:0030395">
    <property type="term" value="F:lactose binding"/>
    <property type="evidence" value="ECO:0007669"/>
    <property type="project" value="TreeGrafter"/>
</dbReference>
<keyword evidence="4" id="KW-0997">Cell inner membrane</keyword>
<dbReference type="Gene3D" id="1.20.1250.20">
    <property type="entry name" value="MFS general substrate transporter like domains"/>
    <property type="match status" value="2"/>
</dbReference>
<keyword evidence="3" id="KW-1003">Cell membrane</keyword>
<evidence type="ECO:0000256" key="1">
    <source>
        <dbReference type="ARBA" id="ARBA00004429"/>
    </source>
</evidence>
<dbReference type="EMBL" id="CP061800">
    <property type="protein sequence ID" value="QTA88649.1"/>
    <property type="molecule type" value="Genomic_DNA"/>
</dbReference>
<dbReference type="PANTHER" id="PTHR23522">
    <property type="entry name" value="BLL5896 PROTEIN"/>
    <property type="match status" value="1"/>
</dbReference>
<feature type="transmembrane region" description="Helical" evidence="8">
    <location>
        <begin position="241"/>
        <end position="261"/>
    </location>
</feature>
<dbReference type="PIRSF" id="PIRSF004925">
    <property type="entry name" value="HcaT"/>
    <property type="match status" value="1"/>
</dbReference>
<dbReference type="SUPFAM" id="SSF103473">
    <property type="entry name" value="MFS general substrate transporter"/>
    <property type="match status" value="1"/>
</dbReference>
<evidence type="ECO:0000313" key="11">
    <source>
        <dbReference type="Proteomes" id="UP000663722"/>
    </source>
</evidence>
<feature type="transmembrane region" description="Helical" evidence="8">
    <location>
        <begin position="47"/>
        <end position="68"/>
    </location>
</feature>